<protein>
    <recommendedName>
        <fullName evidence="9">Proteasome subunit beta</fullName>
        <ecNumber evidence="9">3.4.25.1</ecNumber>
    </recommendedName>
    <alternativeName>
        <fullName evidence="9">20S proteasome beta subunit</fullName>
    </alternativeName>
    <alternativeName>
        <fullName evidence="9">Proteasome core protein PsmB</fullName>
    </alternativeName>
</protein>
<proteinExistence type="inferred from homology"/>
<comment type="similarity">
    <text evidence="9">Belongs to the peptidase T1B family.</text>
</comment>
<dbReference type="GO" id="GO:0004298">
    <property type="term" value="F:threonine-type endopeptidase activity"/>
    <property type="evidence" value="ECO:0007669"/>
    <property type="project" value="UniProtKB-UniRule"/>
</dbReference>
<evidence type="ECO:0000256" key="1">
    <source>
        <dbReference type="ARBA" id="ARBA00001198"/>
    </source>
</evidence>
<evidence type="ECO:0000313" key="11">
    <source>
        <dbReference type="Proteomes" id="UP000288215"/>
    </source>
</evidence>
<comment type="activity regulation">
    <text evidence="9">The formation of the proteasomal ATPase PAN-20S proteasome complex, via the docking of the C-termini of PAN into the intersubunit pockets in the alpha-rings, triggers opening of the gate for substrate entry. Interconversion between the open-gate and close-gate conformations leads to a dynamic regulation of the 20S proteasome proteolysis activity.</text>
</comment>
<dbReference type="InterPro" id="IPR001353">
    <property type="entry name" value="Proteasome_sua/b"/>
</dbReference>
<keyword evidence="3 9" id="KW-0645">Protease</keyword>
<dbReference type="NCBIfam" id="TIGR03634">
    <property type="entry name" value="arc_protsome_B"/>
    <property type="match status" value="1"/>
</dbReference>
<reference evidence="10 11" key="1">
    <citation type="submission" date="2018-12" db="EMBL/GenBank/DDBJ databases">
        <title>The complete genome of the methanogenic archaea of the candidate phylum Verstraetearchaeota, obtained from the metagenome of underground thermal water.</title>
        <authorList>
            <person name="Kadnikov V.V."/>
            <person name="Mardanov A.V."/>
            <person name="Beletsky A.V."/>
            <person name="Karnachuk O.V."/>
            <person name="Ravin N.V."/>
        </authorList>
    </citation>
    <scope>NUCLEOTIDE SEQUENCE [LARGE SCALE GENOMIC DNA]</scope>
    <source>
        <strain evidence="10">Ch88</strain>
    </source>
</reference>
<evidence type="ECO:0000256" key="5">
    <source>
        <dbReference type="ARBA" id="ARBA00022801"/>
    </source>
</evidence>
<dbReference type="InterPro" id="IPR019983">
    <property type="entry name" value="Pept_T1A_Psome_bsu_arc"/>
</dbReference>
<evidence type="ECO:0000256" key="7">
    <source>
        <dbReference type="ARBA" id="ARBA00022942"/>
    </source>
</evidence>
<evidence type="ECO:0000256" key="9">
    <source>
        <dbReference type="HAMAP-Rule" id="MF_02113"/>
    </source>
</evidence>
<evidence type="ECO:0000256" key="8">
    <source>
        <dbReference type="ARBA" id="ARBA00023145"/>
    </source>
</evidence>
<dbReference type="EMBL" id="RXGA01000003">
    <property type="protein sequence ID" value="RWX73142.1"/>
    <property type="molecule type" value="Genomic_DNA"/>
</dbReference>
<keyword evidence="8 9" id="KW-0865">Zymogen</keyword>
<dbReference type="PROSITE" id="PS00854">
    <property type="entry name" value="PROTEASOME_BETA_1"/>
    <property type="match status" value="1"/>
</dbReference>
<comment type="subcellular location">
    <subcellularLocation>
        <location evidence="9">Cytoplasm</location>
    </subcellularLocation>
</comment>
<evidence type="ECO:0000256" key="6">
    <source>
        <dbReference type="ARBA" id="ARBA00022813"/>
    </source>
</evidence>
<evidence type="ECO:0000313" key="10">
    <source>
        <dbReference type="EMBL" id="RWX73142.1"/>
    </source>
</evidence>
<dbReference type="SUPFAM" id="SSF56235">
    <property type="entry name" value="N-terminal nucleophile aminohydrolases (Ntn hydrolases)"/>
    <property type="match status" value="1"/>
</dbReference>
<keyword evidence="4 9" id="KW-0888">Threonine protease</keyword>
<evidence type="ECO:0000256" key="2">
    <source>
        <dbReference type="ARBA" id="ARBA00022490"/>
    </source>
</evidence>
<comment type="catalytic activity">
    <reaction evidence="1 9">
        <text>Cleavage of peptide bonds with very broad specificity.</text>
        <dbReference type="EC" id="3.4.25.1"/>
    </reaction>
</comment>
<feature type="chain" id="PRO_5023407764" description="Proteasome subunit beta" evidence="9">
    <location>
        <begin position="13"/>
        <end position="204"/>
    </location>
</feature>
<dbReference type="PANTHER" id="PTHR32194">
    <property type="entry name" value="METALLOPROTEASE TLDD"/>
    <property type="match status" value="1"/>
</dbReference>
<evidence type="ECO:0000256" key="4">
    <source>
        <dbReference type="ARBA" id="ARBA00022698"/>
    </source>
</evidence>
<dbReference type="GO" id="GO:0019774">
    <property type="term" value="C:proteasome core complex, beta-subunit complex"/>
    <property type="evidence" value="ECO:0007669"/>
    <property type="project" value="UniProtKB-UniRule"/>
</dbReference>
<dbReference type="InterPro" id="IPR016050">
    <property type="entry name" value="Proteasome_bsu_CS"/>
</dbReference>
<dbReference type="InterPro" id="IPR023333">
    <property type="entry name" value="Proteasome_suB-type"/>
</dbReference>
<keyword evidence="7 9" id="KW-0647">Proteasome</keyword>
<dbReference type="PRINTS" id="PR00141">
    <property type="entry name" value="PROTEASOME"/>
</dbReference>
<dbReference type="GO" id="GO:0005737">
    <property type="term" value="C:cytoplasm"/>
    <property type="evidence" value="ECO:0007669"/>
    <property type="project" value="UniProtKB-SubCell"/>
</dbReference>
<dbReference type="GO" id="GO:0010498">
    <property type="term" value="P:proteasomal protein catabolic process"/>
    <property type="evidence" value="ECO:0007669"/>
    <property type="project" value="UniProtKB-UniRule"/>
</dbReference>
<keyword evidence="2 9" id="KW-0963">Cytoplasm</keyword>
<keyword evidence="5 9" id="KW-0378">Hydrolase</keyword>
<comment type="caution">
    <text evidence="10">The sequence shown here is derived from an EMBL/GenBank/DDBJ whole genome shotgun (WGS) entry which is preliminary data.</text>
</comment>
<name>A0A3S3VBY0_METS7</name>
<dbReference type="PANTHER" id="PTHR32194:SF0">
    <property type="entry name" value="ATP-DEPENDENT PROTEASE SUBUNIT HSLV"/>
    <property type="match status" value="1"/>
</dbReference>
<comment type="caution">
    <text evidence="9">Lacks conserved residue(s) required for the propagation of feature annotation.</text>
</comment>
<comment type="function">
    <text evidence="9">Component of the proteasome core, a large protease complex with broad specificity involved in protein degradation.</text>
</comment>
<dbReference type="Pfam" id="PF00227">
    <property type="entry name" value="Proteasome"/>
    <property type="match status" value="1"/>
</dbReference>
<evidence type="ECO:0000256" key="3">
    <source>
        <dbReference type="ARBA" id="ARBA00022670"/>
    </source>
</evidence>
<dbReference type="EC" id="3.4.25.1" evidence="9"/>
<dbReference type="AlphaFoldDB" id="A0A3S3VBY0"/>
<keyword evidence="6 9" id="KW-0068">Autocatalytic cleavage</keyword>
<organism evidence="10 11">
    <name type="scientific">Methanosuratincola subterraneus</name>
    <dbReference type="NCBI Taxonomy" id="2593994"/>
    <lineage>
        <taxon>Archaea</taxon>
        <taxon>Thermoproteota</taxon>
        <taxon>Methanosuratincolia</taxon>
        <taxon>Candidatus Methanomethylicales</taxon>
        <taxon>Candidatus Methanomethylicaceae</taxon>
        <taxon>Candidatus Methanosuratincola (ex Vanwonterghem et al. 2016)</taxon>
    </lineage>
</organism>
<feature type="propeptide" id="PRO_5018798763" description="Removed in mature form; by autocatalysis" evidence="9">
    <location>
        <begin position="1"/>
        <end position="12"/>
    </location>
</feature>
<dbReference type="Gene3D" id="3.60.20.10">
    <property type="entry name" value="Glutamine Phosphoribosylpyrophosphate, subunit 1, domain 1"/>
    <property type="match status" value="1"/>
</dbReference>
<dbReference type="Proteomes" id="UP000288215">
    <property type="component" value="Unassembled WGS sequence"/>
</dbReference>
<dbReference type="InterPro" id="IPR029055">
    <property type="entry name" value="Ntn_hydrolases_N"/>
</dbReference>
<gene>
    <name evidence="9" type="primary">psmB</name>
    <name evidence="10" type="ORF">Metus_1116</name>
</gene>
<dbReference type="InterPro" id="IPR000243">
    <property type="entry name" value="Pept_T1A_subB"/>
</dbReference>
<accession>A0A3S3VBY0</accession>
<sequence length="204" mass="21499">MPEAQFGYPVTGATTVGIACKDGVVLASEKRVTYGFSIMTKAGKKVFAINNRLGVAFAGLISDSQAVLRRISAETNLYELETRKPMSVRAMAKILANLLYAQRAYPVYTETMVGGMDEDGAKLFVLDPLGSMIEDRYAALGTGGAIAIGIVESAYSPDMGVEAGKDLAIRAVRAAISRDVASGDGVDVLVISKQGAIEETLPAK</sequence>
<dbReference type="PROSITE" id="PS51476">
    <property type="entry name" value="PROTEASOME_BETA_2"/>
    <property type="match status" value="1"/>
</dbReference>
<comment type="subunit">
    <text evidence="9">The 20S proteasome core is composed of 14 alpha and 14 beta subunits that assemble into four stacked heptameric rings, resulting in a barrel-shaped structure. The two inner rings, each composed of seven catalytic beta subunits, are sandwiched by two outer rings, each composed of seven alpha subunits. The catalytic chamber with the active sites is on the inside of the barrel. Has a gated structure, the ends of the cylinder being occluded by the N-termini of the alpha-subunits. Is capped at one or both ends by the proteasome regulatory ATPase, PAN.</text>
</comment>
<dbReference type="HAMAP" id="MF_02113_A">
    <property type="entry name" value="Proteasome_B_A"/>
    <property type="match status" value="1"/>
</dbReference>